<dbReference type="AlphaFoldDB" id="A0A1G9SB59"/>
<evidence type="ECO:0000313" key="2">
    <source>
        <dbReference type="EMBL" id="SDM32025.1"/>
    </source>
</evidence>
<organism evidence="2 3">
    <name type="scientific">Pedobacter steynii</name>
    <dbReference type="NCBI Taxonomy" id="430522"/>
    <lineage>
        <taxon>Bacteria</taxon>
        <taxon>Pseudomonadati</taxon>
        <taxon>Bacteroidota</taxon>
        <taxon>Sphingobacteriia</taxon>
        <taxon>Sphingobacteriales</taxon>
        <taxon>Sphingobacteriaceae</taxon>
        <taxon>Pedobacter</taxon>
    </lineage>
</organism>
<dbReference type="RefSeq" id="WP_074606307.1">
    <property type="nucleotide sequence ID" value="NZ_FNGY01000003.1"/>
</dbReference>
<dbReference type="STRING" id="430522.BFS30_02670"/>
<gene>
    <name evidence="2" type="ORF">SAMN05421820_103513</name>
</gene>
<reference evidence="3" key="1">
    <citation type="submission" date="2016-10" db="EMBL/GenBank/DDBJ databases">
        <authorList>
            <person name="Varghese N."/>
            <person name="Submissions S."/>
        </authorList>
    </citation>
    <scope>NUCLEOTIDE SEQUENCE [LARGE SCALE GENOMIC DNA]</scope>
    <source>
        <strain evidence="3">DSM 19110</strain>
    </source>
</reference>
<dbReference type="Gene3D" id="1.25.40.1040">
    <property type="match status" value="1"/>
</dbReference>
<protein>
    <recommendedName>
        <fullName evidence="4">DUF2911 domain-containing protein</fullName>
    </recommendedName>
</protein>
<keyword evidence="3" id="KW-1185">Reference proteome</keyword>
<proteinExistence type="predicted"/>
<evidence type="ECO:0000256" key="1">
    <source>
        <dbReference type="SAM" id="SignalP"/>
    </source>
</evidence>
<dbReference type="InterPro" id="IPR021314">
    <property type="entry name" value="DUF2911"/>
</dbReference>
<dbReference type="Proteomes" id="UP000183200">
    <property type="component" value="Unassembled WGS sequence"/>
</dbReference>
<name>A0A1G9SB59_9SPHI</name>
<dbReference type="EMBL" id="FNGY01000003">
    <property type="protein sequence ID" value="SDM32025.1"/>
    <property type="molecule type" value="Genomic_DNA"/>
</dbReference>
<accession>A0A1G9SB59</accession>
<keyword evidence="1" id="KW-0732">Signal</keyword>
<feature type="signal peptide" evidence="1">
    <location>
        <begin position="1"/>
        <end position="23"/>
    </location>
</feature>
<feature type="chain" id="PRO_5010205131" description="DUF2911 domain-containing protein" evidence="1">
    <location>
        <begin position="24"/>
        <end position="282"/>
    </location>
</feature>
<sequence length="282" mass="30782">MKTSLKTVLILALAVSLNTELQAQGVKLPQASPAQTITQGFGLGKVTLSYSRPNTKGRKIFGAMEPFDKVWRTGANGATSITFTDAVKVGGQELAAGTYGLFTIPGKDEWTVIFNKDAKQWGAYEYKEAEDVLRIKVKPVKLKEKVETFTIQFANVLPTTAQIQLAWENTGLNIDLSTEIDAQVMASIDEAMKGEKKPYFAAAQYYYENGKDLNKALEWANAAEAADGKAPWVKLWKGRIQLKKGDKAGAIATAEAGIKLATEAKIEEYVRLNSALLAEAKK</sequence>
<dbReference type="Pfam" id="PF11138">
    <property type="entry name" value="DUF2911"/>
    <property type="match status" value="1"/>
</dbReference>
<evidence type="ECO:0008006" key="4">
    <source>
        <dbReference type="Google" id="ProtNLM"/>
    </source>
</evidence>
<evidence type="ECO:0000313" key="3">
    <source>
        <dbReference type="Proteomes" id="UP000183200"/>
    </source>
</evidence>
<dbReference type="OrthoDB" id="195456at2"/>